<dbReference type="InterPro" id="IPR051052">
    <property type="entry name" value="Diverse_substrate_MTase"/>
</dbReference>
<dbReference type="Proteomes" id="UP000824151">
    <property type="component" value="Unassembled WGS sequence"/>
</dbReference>
<keyword evidence="3" id="KW-0808">Transferase</keyword>
<evidence type="ECO:0000256" key="1">
    <source>
        <dbReference type="ARBA" id="ARBA00008361"/>
    </source>
</evidence>
<evidence type="ECO:0000259" key="5">
    <source>
        <dbReference type="Pfam" id="PF08241"/>
    </source>
</evidence>
<accession>A0A9D1UTB8</accession>
<protein>
    <submittedName>
        <fullName evidence="6">Class I SAM-dependent methyltransferase</fullName>
    </submittedName>
</protein>
<comment type="similarity">
    <text evidence="1">Belongs to the methyltransferase superfamily.</text>
</comment>
<reference evidence="6" key="2">
    <citation type="submission" date="2021-04" db="EMBL/GenBank/DDBJ databases">
        <authorList>
            <person name="Gilroy R."/>
        </authorList>
    </citation>
    <scope>NUCLEOTIDE SEQUENCE</scope>
    <source>
        <strain evidence="6">ChiHejej3B27-3195</strain>
    </source>
</reference>
<reference evidence="6" key="1">
    <citation type="journal article" date="2021" name="PeerJ">
        <title>Extensive microbial diversity within the chicken gut microbiome revealed by metagenomics and culture.</title>
        <authorList>
            <person name="Gilroy R."/>
            <person name="Ravi A."/>
            <person name="Getino M."/>
            <person name="Pursley I."/>
            <person name="Horton D.L."/>
            <person name="Alikhan N.F."/>
            <person name="Baker D."/>
            <person name="Gharbi K."/>
            <person name="Hall N."/>
            <person name="Watson M."/>
            <person name="Adriaenssens E.M."/>
            <person name="Foster-Nyarko E."/>
            <person name="Jarju S."/>
            <person name="Secka A."/>
            <person name="Antonio M."/>
            <person name="Oren A."/>
            <person name="Chaudhuri R.R."/>
            <person name="La Ragione R."/>
            <person name="Hildebrand F."/>
            <person name="Pallen M.J."/>
        </authorList>
    </citation>
    <scope>NUCLEOTIDE SEQUENCE</scope>
    <source>
        <strain evidence="6">ChiHejej3B27-3195</strain>
    </source>
</reference>
<dbReference type="InterPro" id="IPR013216">
    <property type="entry name" value="Methyltransf_11"/>
</dbReference>
<name>A0A9D1UTB8_9MICC</name>
<evidence type="ECO:0000313" key="6">
    <source>
        <dbReference type="EMBL" id="HIX00013.1"/>
    </source>
</evidence>
<proteinExistence type="inferred from homology"/>
<gene>
    <name evidence="6" type="ORF">H9871_07690</name>
</gene>
<dbReference type="GO" id="GO:0008757">
    <property type="term" value="F:S-adenosylmethionine-dependent methyltransferase activity"/>
    <property type="evidence" value="ECO:0007669"/>
    <property type="project" value="InterPro"/>
</dbReference>
<dbReference type="AlphaFoldDB" id="A0A9D1UTB8"/>
<dbReference type="PANTHER" id="PTHR44942">
    <property type="entry name" value="METHYLTRANSF_11 DOMAIN-CONTAINING PROTEIN"/>
    <property type="match status" value="1"/>
</dbReference>
<feature type="region of interest" description="Disordered" evidence="4">
    <location>
        <begin position="1"/>
        <end position="81"/>
    </location>
</feature>
<dbReference type="EMBL" id="DXGD01000284">
    <property type="protein sequence ID" value="HIX00013.1"/>
    <property type="molecule type" value="Genomic_DNA"/>
</dbReference>
<comment type="caution">
    <text evidence="6">The sequence shown here is derived from an EMBL/GenBank/DDBJ whole genome shotgun (WGS) entry which is preliminary data.</text>
</comment>
<sequence length="319" mass="35395">MSTDRTEVPPPLAEPERSSTPQHCQSSEEPEAPVSSESDQVPNRPRPLPSQRSAIGDSAARRRLAASFSDHSDLDDAQEYDRLRPRYPEAVVEAVVAAARESAEKASPVCADLGAGTGIMSRALLRAGAQVYAVEPSEPMLQVLSEQQSPGLKAQPGTAERTGLPQEAVDAVVAAQAWHWFDQDEVQAEIRRILVPGGSLGVVGNYLDTSVAWVHRLTRIMRAGDVYRPGWSPAIDPVHFTAWERQEHRWVRTITPEGIRRLSRTLSSWLSAHDADRRRRAANLDWYLDEHMAFTPGETVELPYITVLHMARYRGNTVQ</sequence>
<dbReference type="SUPFAM" id="SSF53335">
    <property type="entry name" value="S-adenosyl-L-methionine-dependent methyltransferases"/>
    <property type="match status" value="1"/>
</dbReference>
<dbReference type="InterPro" id="IPR029063">
    <property type="entry name" value="SAM-dependent_MTases_sf"/>
</dbReference>
<evidence type="ECO:0000256" key="2">
    <source>
        <dbReference type="ARBA" id="ARBA00022603"/>
    </source>
</evidence>
<feature type="domain" description="Methyltransferase type 11" evidence="5">
    <location>
        <begin position="112"/>
        <end position="200"/>
    </location>
</feature>
<keyword evidence="2 6" id="KW-0489">Methyltransferase</keyword>
<feature type="compositionally biased region" description="Basic and acidic residues" evidence="4">
    <location>
        <begin position="70"/>
        <end position="81"/>
    </location>
</feature>
<evidence type="ECO:0000313" key="7">
    <source>
        <dbReference type="Proteomes" id="UP000824151"/>
    </source>
</evidence>
<dbReference type="Gene3D" id="3.40.50.150">
    <property type="entry name" value="Vaccinia Virus protein VP39"/>
    <property type="match status" value="1"/>
</dbReference>
<dbReference type="PANTHER" id="PTHR44942:SF4">
    <property type="entry name" value="METHYLTRANSFERASE TYPE 11 DOMAIN-CONTAINING PROTEIN"/>
    <property type="match status" value="1"/>
</dbReference>
<evidence type="ECO:0000256" key="4">
    <source>
        <dbReference type="SAM" id="MobiDB-lite"/>
    </source>
</evidence>
<dbReference type="GO" id="GO:0032259">
    <property type="term" value="P:methylation"/>
    <property type="evidence" value="ECO:0007669"/>
    <property type="project" value="UniProtKB-KW"/>
</dbReference>
<dbReference type="Pfam" id="PF08241">
    <property type="entry name" value="Methyltransf_11"/>
    <property type="match status" value="1"/>
</dbReference>
<dbReference type="CDD" id="cd02440">
    <property type="entry name" value="AdoMet_MTases"/>
    <property type="match status" value="1"/>
</dbReference>
<evidence type="ECO:0000256" key="3">
    <source>
        <dbReference type="ARBA" id="ARBA00022679"/>
    </source>
</evidence>
<organism evidence="6 7">
    <name type="scientific">Candidatus Nesterenkonia stercoripullorum</name>
    <dbReference type="NCBI Taxonomy" id="2838701"/>
    <lineage>
        <taxon>Bacteria</taxon>
        <taxon>Bacillati</taxon>
        <taxon>Actinomycetota</taxon>
        <taxon>Actinomycetes</taxon>
        <taxon>Micrococcales</taxon>
        <taxon>Micrococcaceae</taxon>
        <taxon>Nesterenkonia</taxon>
    </lineage>
</organism>